<dbReference type="RefSeq" id="WP_320941887.1">
    <property type="nucleotide sequence ID" value="NZ_BAABEU010000001.1"/>
</dbReference>
<sequence length="447" mass="48145">MTRWGEEADAALPQPPVAPRRRHGPQPRGLTPAPGVGIGAGTILFSVGAIAGRADVVVFGMVLVVAVAVSLARRRPEAAPDIGLTEQARDAADPTAARIRVDVDARDAEIVIVTAVAREAETLRAVFAGPGASAVVRVPIRHSGELDVVSASVRAVGADAVWIGEPTEGVRIRRVIQPRAVPVPFLPLPAALRGLTGAHDATRAGDGGEFRDIHPYAPGDRLRRIDWKATARLARRPGDLYVRRTFATSDLDVALVLDDGDDLDGVVHGWILGDRMTPYPTSMDVAREAAWSLASAYLAQADQVSFQVLSRARGAVPRGSGARHRERLRAAIVHASAQLRYARVRTPTVAPGALVVLLSTFLDDEPVRLVGLWRAAGHRVLAVDTLPRLRPERMRREMQAASRVILGERDDRLADVRGMGADLLAWDASEAERAAALRAMARMRRRR</sequence>
<dbReference type="Pfam" id="PF01882">
    <property type="entry name" value="DUF58"/>
    <property type="match status" value="1"/>
</dbReference>
<evidence type="ECO:0000313" key="5">
    <source>
        <dbReference type="Proteomes" id="UP001323798"/>
    </source>
</evidence>
<reference evidence="4 5" key="1">
    <citation type="submission" date="2023-11" db="EMBL/GenBank/DDBJ databases">
        <title>Genome sequence of Microbacterium rhizosphaerae KACC 19337.</title>
        <authorList>
            <person name="Choi H."/>
            <person name="Kim S."/>
            <person name="Kim Y."/>
            <person name="Kwon S.-W."/>
            <person name="Heo J."/>
        </authorList>
    </citation>
    <scope>NUCLEOTIDE SEQUENCE [LARGE SCALE GENOMIC DNA]</scope>
    <source>
        <strain evidence="4 5">KACC 19337</strain>
    </source>
</reference>
<gene>
    <name evidence="4" type="ORF">SM116_15610</name>
</gene>
<feature type="domain" description="DUF58" evidence="3">
    <location>
        <begin position="214"/>
        <end position="384"/>
    </location>
</feature>
<proteinExistence type="predicted"/>
<feature type="transmembrane region" description="Helical" evidence="2">
    <location>
        <begin position="56"/>
        <end position="72"/>
    </location>
</feature>
<accession>A0ABZ0SK21</accession>
<dbReference type="Proteomes" id="UP001323798">
    <property type="component" value="Chromosome"/>
</dbReference>
<evidence type="ECO:0000256" key="2">
    <source>
        <dbReference type="SAM" id="Phobius"/>
    </source>
</evidence>
<dbReference type="EMBL" id="CP139368">
    <property type="protein sequence ID" value="WPR89170.1"/>
    <property type="molecule type" value="Genomic_DNA"/>
</dbReference>
<feature type="transmembrane region" description="Helical" evidence="2">
    <location>
        <begin position="30"/>
        <end position="50"/>
    </location>
</feature>
<protein>
    <submittedName>
        <fullName evidence="4">DUF58 domain-containing protein</fullName>
    </submittedName>
</protein>
<keyword evidence="2" id="KW-0812">Transmembrane</keyword>
<evidence type="ECO:0000259" key="3">
    <source>
        <dbReference type="Pfam" id="PF01882"/>
    </source>
</evidence>
<evidence type="ECO:0000313" key="4">
    <source>
        <dbReference type="EMBL" id="WPR89170.1"/>
    </source>
</evidence>
<evidence type="ECO:0000256" key="1">
    <source>
        <dbReference type="SAM" id="MobiDB-lite"/>
    </source>
</evidence>
<organism evidence="4 5">
    <name type="scientific">Microbacterium rhizosphaerae</name>
    <dbReference type="NCBI Taxonomy" id="1678237"/>
    <lineage>
        <taxon>Bacteria</taxon>
        <taxon>Bacillati</taxon>
        <taxon>Actinomycetota</taxon>
        <taxon>Actinomycetes</taxon>
        <taxon>Micrococcales</taxon>
        <taxon>Microbacteriaceae</taxon>
        <taxon>Microbacterium</taxon>
    </lineage>
</organism>
<dbReference type="PANTHER" id="PTHR33608:SF14">
    <property type="entry name" value="POSSIBLE CONSERVED SECRETED PROTEIN"/>
    <property type="match status" value="1"/>
</dbReference>
<dbReference type="InterPro" id="IPR002881">
    <property type="entry name" value="DUF58"/>
</dbReference>
<name>A0ABZ0SK21_9MICO</name>
<feature type="region of interest" description="Disordered" evidence="1">
    <location>
        <begin position="1"/>
        <end position="33"/>
    </location>
</feature>
<dbReference type="PANTHER" id="PTHR33608">
    <property type="entry name" value="BLL2464 PROTEIN"/>
    <property type="match status" value="1"/>
</dbReference>
<keyword evidence="5" id="KW-1185">Reference proteome</keyword>
<keyword evidence="2" id="KW-1133">Transmembrane helix</keyword>
<keyword evidence="2" id="KW-0472">Membrane</keyword>